<dbReference type="AlphaFoldDB" id="A0AAD1RZK1"/>
<dbReference type="Proteomes" id="UP001295444">
    <property type="component" value="Chromosome 04"/>
</dbReference>
<proteinExistence type="predicted"/>
<dbReference type="EMBL" id="OW240915">
    <property type="protein sequence ID" value="CAH2283775.1"/>
    <property type="molecule type" value="Genomic_DNA"/>
</dbReference>
<protein>
    <submittedName>
        <fullName evidence="2">Uncharacterized protein</fullName>
    </submittedName>
</protein>
<name>A0AAD1RZK1_PELCU</name>
<keyword evidence="3" id="KW-1185">Reference proteome</keyword>
<sequence length="87" mass="9765">MVTAQEDSDITSEENKEEDFLIHNTQRAPRATSALQLEHLPMSKQTNQSLQQMPARTTDIRNLLKEMKALFAVDIALVREDLGAKAA</sequence>
<organism evidence="2 3">
    <name type="scientific">Pelobates cultripes</name>
    <name type="common">Western spadefoot toad</name>
    <dbReference type="NCBI Taxonomy" id="61616"/>
    <lineage>
        <taxon>Eukaryota</taxon>
        <taxon>Metazoa</taxon>
        <taxon>Chordata</taxon>
        <taxon>Craniata</taxon>
        <taxon>Vertebrata</taxon>
        <taxon>Euteleostomi</taxon>
        <taxon>Amphibia</taxon>
        <taxon>Batrachia</taxon>
        <taxon>Anura</taxon>
        <taxon>Pelobatoidea</taxon>
        <taxon>Pelobatidae</taxon>
        <taxon>Pelobates</taxon>
    </lineage>
</organism>
<feature type="region of interest" description="Disordered" evidence="1">
    <location>
        <begin position="1"/>
        <end position="24"/>
    </location>
</feature>
<evidence type="ECO:0000313" key="2">
    <source>
        <dbReference type="EMBL" id="CAH2283775.1"/>
    </source>
</evidence>
<reference evidence="2" key="1">
    <citation type="submission" date="2022-03" db="EMBL/GenBank/DDBJ databases">
        <authorList>
            <person name="Alioto T."/>
            <person name="Alioto T."/>
            <person name="Gomez Garrido J."/>
        </authorList>
    </citation>
    <scope>NUCLEOTIDE SEQUENCE</scope>
</reference>
<evidence type="ECO:0000256" key="1">
    <source>
        <dbReference type="SAM" id="MobiDB-lite"/>
    </source>
</evidence>
<feature type="compositionally biased region" description="Acidic residues" evidence="1">
    <location>
        <begin position="1"/>
        <end position="17"/>
    </location>
</feature>
<evidence type="ECO:0000313" key="3">
    <source>
        <dbReference type="Proteomes" id="UP001295444"/>
    </source>
</evidence>
<accession>A0AAD1RZK1</accession>
<gene>
    <name evidence="2" type="ORF">PECUL_23A059924</name>
</gene>